<evidence type="ECO:0000256" key="2">
    <source>
        <dbReference type="ARBA" id="ARBA00022679"/>
    </source>
</evidence>
<dbReference type="InterPro" id="IPR036129">
    <property type="entry name" value="Glycerate_kinase_sf"/>
</dbReference>
<comment type="caution">
    <text evidence="5">The sequence shown here is derived from an EMBL/GenBank/DDBJ whole genome shotgun (WGS) entry which is preliminary data.</text>
</comment>
<evidence type="ECO:0000313" key="5">
    <source>
        <dbReference type="EMBL" id="MDJ1130274.1"/>
    </source>
</evidence>
<evidence type="ECO:0000256" key="3">
    <source>
        <dbReference type="ARBA" id="ARBA00022777"/>
    </source>
</evidence>
<dbReference type="NCBIfam" id="TIGR00045">
    <property type="entry name" value="glycerate kinase"/>
    <property type="match status" value="1"/>
</dbReference>
<comment type="similarity">
    <text evidence="1 4">Belongs to the glycerate kinase type-1 family.</text>
</comment>
<accession>A0ABT6ZMJ0</accession>
<dbReference type="EC" id="2.7.1.31" evidence="5"/>
<dbReference type="InterPro" id="IPR018197">
    <property type="entry name" value="Glycerate_kinase_RE-like"/>
</dbReference>
<dbReference type="GO" id="GO:0008887">
    <property type="term" value="F:glycerate kinase activity"/>
    <property type="evidence" value="ECO:0007669"/>
    <property type="project" value="UniProtKB-EC"/>
</dbReference>
<evidence type="ECO:0000256" key="1">
    <source>
        <dbReference type="ARBA" id="ARBA00006284"/>
    </source>
</evidence>
<dbReference type="Pfam" id="PF02595">
    <property type="entry name" value="Gly_kinase"/>
    <property type="match status" value="1"/>
</dbReference>
<dbReference type="InterPro" id="IPR018193">
    <property type="entry name" value="Glyc_kinase_flavodox-like_fold"/>
</dbReference>
<dbReference type="RefSeq" id="WP_283713487.1">
    <property type="nucleotide sequence ID" value="NZ_JASJEW010000004.1"/>
</dbReference>
<keyword evidence="2 4" id="KW-0808">Transferase</keyword>
<dbReference type="Proteomes" id="UP001431693">
    <property type="component" value="Unassembled WGS sequence"/>
</dbReference>
<evidence type="ECO:0000313" key="6">
    <source>
        <dbReference type="Proteomes" id="UP001431693"/>
    </source>
</evidence>
<name>A0ABT6ZMJ0_9ACTN</name>
<dbReference type="InterPro" id="IPR004381">
    <property type="entry name" value="Glycerate_kinase"/>
</dbReference>
<proteinExistence type="inferred from homology"/>
<organism evidence="5 6">
    <name type="scientific">Kribbibacterium absianum</name>
    <dbReference type="NCBI Taxonomy" id="3044210"/>
    <lineage>
        <taxon>Bacteria</taxon>
        <taxon>Bacillati</taxon>
        <taxon>Actinomycetota</taxon>
        <taxon>Coriobacteriia</taxon>
        <taxon>Coriobacteriales</taxon>
        <taxon>Kribbibacteriaceae</taxon>
        <taxon>Kribbibacterium</taxon>
    </lineage>
</organism>
<sequence>MPRFVFAVDSLKGTLSSEESERILAAAARRAFPGCTCVSVPIADGGEGTLDAVRSSVPGARLHEVAVTGPLREPTTAQWLLLPDGRALIELAQAAGLTLVPEQDRDPAAATTLGVGQLVSAALDAGARDITLAIGGSATNDGGLGLLAALGWCFRDETGEPLPPVGASLGRVAAIDGSGSDPRLSSAAFHVMCDVANPLCGSAGCAAVFAPQKGATPAQVRLLDEGMGSFAEVACAHLGFDRSEHPGAGAAGGVGFAAQAFLDADFVLGIDALLDMVGFEGLLEGADLVVTGEGRLDAQTAGGKAVAGVAARAAAAGVPCVALCGAVEPGARIPGLAAAESTVTAIGDLGEHLARAGEAYGDAADRLFALLAVGAGFGA</sequence>
<dbReference type="SUPFAM" id="SSF110738">
    <property type="entry name" value="Glycerate kinase I"/>
    <property type="match status" value="1"/>
</dbReference>
<dbReference type="PIRSF" id="PIRSF006078">
    <property type="entry name" value="GlxK"/>
    <property type="match status" value="1"/>
</dbReference>
<gene>
    <name evidence="5" type="ORF">QJ043_09320</name>
</gene>
<dbReference type="PANTHER" id="PTHR21599:SF0">
    <property type="entry name" value="GLYCERATE KINASE"/>
    <property type="match status" value="1"/>
</dbReference>
<dbReference type="PANTHER" id="PTHR21599">
    <property type="entry name" value="GLYCERATE KINASE"/>
    <property type="match status" value="1"/>
</dbReference>
<evidence type="ECO:0000256" key="4">
    <source>
        <dbReference type="PIRNR" id="PIRNR006078"/>
    </source>
</evidence>
<keyword evidence="6" id="KW-1185">Reference proteome</keyword>
<protein>
    <submittedName>
        <fullName evidence="5">Glycerate kinase</fullName>
        <ecNumber evidence="5">2.7.1.31</ecNumber>
    </submittedName>
</protein>
<reference evidence="5" key="1">
    <citation type="submission" date="2023-05" db="EMBL/GenBank/DDBJ databases">
        <title>[olsenella] sp. nov., isolated from a pig farm feces dump.</title>
        <authorList>
            <person name="Chang Y.-H."/>
        </authorList>
    </citation>
    <scope>NUCLEOTIDE SEQUENCE</scope>
    <source>
        <strain evidence="5">YH-ols2217</strain>
    </source>
</reference>
<keyword evidence="3 4" id="KW-0418">Kinase</keyword>
<dbReference type="Gene3D" id="3.90.1510.10">
    <property type="entry name" value="Glycerate kinase, domain 2"/>
    <property type="match status" value="1"/>
</dbReference>
<dbReference type="Gene3D" id="3.40.50.10350">
    <property type="entry name" value="Glycerate kinase, domain 1"/>
    <property type="match status" value="1"/>
</dbReference>
<dbReference type="EMBL" id="JASJEX010000005">
    <property type="protein sequence ID" value="MDJ1130274.1"/>
    <property type="molecule type" value="Genomic_DNA"/>
</dbReference>